<dbReference type="AlphaFoldDB" id="G5J5H6"/>
<reference evidence="1 2" key="1">
    <citation type="journal article" date="2011" name="Front. Microbiol.">
        <title>Two Strains of Crocosphaera watsonii with Highly Conserved Genomes are Distinguished by Strain-Specific Features.</title>
        <authorList>
            <person name="Bench S.R."/>
            <person name="Ilikchyan I.N."/>
            <person name="Tripp H.J."/>
            <person name="Zehr J.P."/>
        </authorList>
    </citation>
    <scope>NUCLEOTIDE SEQUENCE [LARGE SCALE GENOMIC DNA]</scope>
    <source>
        <strain evidence="1 2">WH 0003</strain>
    </source>
</reference>
<dbReference type="Pfam" id="PF13565">
    <property type="entry name" value="HTH_32"/>
    <property type="match status" value="1"/>
</dbReference>
<organism evidence="1 2">
    <name type="scientific">Crocosphaera watsonii WH 0003</name>
    <dbReference type="NCBI Taxonomy" id="423471"/>
    <lineage>
        <taxon>Bacteria</taxon>
        <taxon>Bacillati</taxon>
        <taxon>Cyanobacteriota</taxon>
        <taxon>Cyanophyceae</taxon>
        <taxon>Oscillatoriophycideae</taxon>
        <taxon>Chroococcales</taxon>
        <taxon>Aphanothecaceae</taxon>
        <taxon>Crocosphaera</taxon>
    </lineage>
</organism>
<dbReference type="SUPFAM" id="SSF46689">
    <property type="entry name" value="Homeodomain-like"/>
    <property type="match status" value="1"/>
</dbReference>
<dbReference type="EMBL" id="AESD01000404">
    <property type="protein sequence ID" value="EHJ12542.1"/>
    <property type="molecule type" value="Genomic_DNA"/>
</dbReference>
<evidence type="ECO:0000313" key="2">
    <source>
        <dbReference type="Proteomes" id="UP000003477"/>
    </source>
</evidence>
<dbReference type="GeneID" id="88766381"/>
<proteinExistence type="predicted"/>
<name>G5J5H6_CROWT</name>
<gene>
    <name evidence="1" type="ORF">CWATWH0003_2736</name>
</gene>
<dbReference type="Proteomes" id="UP000003477">
    <property type="component" value="Unassembled WGS sequence"/>
</dbReference>
<accession>G5J5H6</accession>
<evidence type="ECO:0000313" key="1">
    <source>
        <dbReference type="EMBL" id="EHJ12542.1"/>
    </source>
</evidence>
<dbReference type="RefSeq" id="WP_007310904.1">
    <property type="nucleotide sequence ID" value="NZ_AESD01000404.1"/>
</dbReference>
<comment type="caution">
    <text evidence="1">The sequence shown here is derived from an EMBL/GenBank/DDBJ whole genome shotgun (WGS) entry which is preliminary data.</text>
</comment>
<protein>
    <submittedName>
        <fullName evidence="1">Transposase, IS630 family</fullName>
    </submittedName>
</protein>
<sequence length="146" mass="17190">MSSPRLRVFLTSSQERTLFELSKAANVPQRTKDRASAIRLSAMGWKVEQIAIYLKWADSTVRTAIHRWKKSGLMGLWDAPRSGRKRKWQPEDIEKITTKLDFEQRTYNTRQLLEILSTLNGVYLSSRQLRRILKKKLLMEENKKLK</sequence>
<dbReference type="InterPro" id="IPR009057">
    <property type="entry name" value="Homeodomain-like_sf"/>
</dbReference>
<dbReference type="PATRIC" id="fig|423471.3.peg.2574"/>